<comment type="caution">
    <text evidence="1">The sequence shown here is derived from an EMBL/GenBank/DDBJ whole genome shotgun (WGS) entry which is preliminary data.</text>
</comment>
<proteinExistence type="predicted"/>
<dbReference type="AlphaFoldDB" id="A0AAV4DDX6"/>
<dbReference type="EMBL" id="BLXT01007807">
    <property type="protein sequence ID" value="GFO42432.1"/>
    <property type="molecule type" value="Genomic_DNA"/>
</dbReference>
<sequence length="416" mass="46667">MSPRYVRTTSRKQCFPTFENLLEVPRSKRSLPNNNSSDTINVCSYCFKPRHTRQNCFILRNKTSKAGLTACILHDAVPYCCHAAESSFNKDCTLSIESAKVFGKSCTLPRDSVCNTAAVKEDLVPVDCLKGRVATFRYQNRKFPNAIINLDSHYFSGPFEVCVLKDSVADVILGNIKGVRSLTVAPMVNVATRAQSKRAIMEVPPGPQEILSKSLVDSSLIPKLVSASSMTSPRMYSQPGSILNDSPCTPAAMTVTRNGSQLYPLEEDILSLYSDFAERQRADPTLASCFGRVDKDPIRGFWSIRLRDFPKFYLLFGRAPRGSMAMLHDLFTRQNISSDTYFHYHYVLDLHNKIKTSCRITQDSAHEVAELSRHIHKSKSRLKVFEPGDLLEVLLPQSNNKLVLQLQGPFEVIKNS</sequence>
<gene>
    <name evidence="1" type="ORF">PoB_006893700</name>
</gene>
<evidence type="ECO:0000313" key="2">
    <source>
        <dbReference type="Proteomes" id="UP000735302"/>
    </source>
</evidence>
<keyword evidence="1" id="KW-0695">RNA-directed DNA polymerase</keyword>
<keyword evidence="1" id="KW-0808">Transferase</keyword>
<keyword evidence="1" id="KW-0548">Nucleotidyltransferase</keyword>
<keyword evidence="2" id="KW-1185">Reference proteome</keyword>
<evidence type="ECO:0000313" key="1">
    <source>
        <dbReference type="EMBL" id="GFO42432.1"/>
    </source>
</evidence>
<dbReference type="GO" id="GO:0003964">
    <property type="term" value="F:RNA-directed DNA polymerase activity"/>
    <property type="evidence" value="ECO:0007669"/>
    <property type="project" value="UniProtKB-KW"/>
</dbReference>
<dbReference type="Proteomes" id="UP000735302">
    <property type="component" value="Unassembled WGS sequence"/>
</dbReference>
<organism evidence="1 2">
    <name type="scientific">Plakobranchus ocellatus</name>
    <dbReference type="NCBI Taxonomy" id="259542"/>
    <lineage>
        <taxon>Eukaryota</taxon>
        <taxon>Metazoa</taxon>
        <taxon>Spiralia</taxon>
        <taxon>Lophotrochozoa</taxon>
        <taxon>Mollusca</taxon>
        <taxon>Gastropoda</taxon>
        <taxon>Heterobranchia</taxon>
        <taxon>Euthyneura</taxon>
        <taxon>Panpulmonata</taxon>
        <taxon>Sacoglossa</taxon>
        <taxon>Placobranchoidea</taxon>
        <taxon>Plakobranchidae</taxon>
        <taxon>Plakobranchus</taxon>
    </lineage>
</organism>
<protein>
    <submittedName>
        <fullName evidence="1">Reverse transcriptase</fullName>
    </submittedName>
</protein>
<accession>A0AAV4DDX6</accession>
<name>A0AAV4DDX6_9GAST</name>
<reference evidence="1 2" key="1">
    <citation type="journal article" date="2021" name="Elife">
        <title>Chloroplast acquisition without the gene transfer in kleptoplastic sea slugs, Plakobranchus ocellatus.</title>
        <authorList>
            <person name="Maeda T."/>
            <person name="Takahashi S."/>
            <person name="Yoshida T."/>
            <person name="Shimamura S."/>
            <person name="Takaki Y."/>
            <person name="Nagai Y."/>
            <person name="Toyoda A."/>
            <person name="Suzuki Y."/>
            <person name="Arimoto A."/>
            <person name="Ishii H."/>
            <person name="Satoh N."/>
            <person name="Nishiyama T."/>
            <person name="Hasebe M."/>
            <person name="Maruyama T."/>
            <person name="Minagawa J."/>
            <person name="Obokata J."/>
            <person name="Shigenobu S."/>
        </authorList>
    </citation>
    <scope>NUCLEOTIDE SEQUENCE [LARGE SCALE GENOMIC DNA]</scope>
</reference>